<feature type="transmembrane region" description="Helical" evidence="1">
    <location>
        <begin position="41"/>
        <end position="62"/>
    </location>
</feature>
<reference evidence="2" key="1">
    <citation type="submission" date="2021-01" db="EMBL/GenBank/DDBJ databases">
        <title>Microvirga sp.</title>
        <authorList>
            <person name="Kim M.K."/>
        </authorList>
    </citation>
    <scope>NUCLEOTIDE SEQUENCE</scope>
    <source>
        <strain evidence="2">5420S-16</strain>
    </source>
</reference>
<evidence type="ECO:0000313" key="3">
    <source>
        <dbReference type="Proteomes" id="UP000605848"/>
    </source>
</evidence>
<dbReference type="EMBL" id="JAEQMY010000011">
    <property type="protein sequence ID" value="MBL0404323.1"/>
    <property type="molecule type" value="Genomic_DNA"/>
</dbReference>
<gene>
    <name evidence="2" type="ORF">JKG68_10115</name>
</gene>
<protein>
    <submittedName>
        <fullName evidence="2">Uncharacterized protein</fullName>
    </submittedName>
</protein>
<proteinExistence type="predicted"/>
<accession>A0A937CWV3</accession>
<dbReference type="Proteomes" id="UP000605848">
    <property type="component" value="Unassembled WGS sequence"/>
</dbReference>
<name>A0A937CWV3_9HYPH</name>
<dbReference type="AlphaFoldDB" id="A0A937CWV3"/>
<comment type="caution">
    <text evidence="2">The sequence shown here is derived from an EMBL/GenBank/DDBJ whole genome shotgun (WGS) entry which is preliminary data.</text>
</comment>
<dbReference type="InterPro" id="IPR046093">
    <property type="entry name" value="DUF6111"/>
</dbReference>
<keyword evidence="1" id="KW-1133">Transmembrane helix</keyword>
<dbReference type="Pfam" id="PF19606">
    <property type="entry name" value="DUF6111"/>
    <property type="match status" value="1"/>
</dbReference>
<evidence type="ECO:0000313" key="2">
    <source>
        <dbReference type="EMBL" id="MBL0404323.1"/>
    </source>
</evidence>
<keyword evidence="1" id="KW-0472">Membrane</keyword>
<keyword evidence="1" id="KW-0812">Transmembrane</keyword>
<keyword evidence="3" id="KW-1185">Reference proteome</keyword>
<dbReference type="RefSeq" id="WP_202058885.1">
    <property type="nucleotide sequence ID" value="NZ_JAEQMY010000011.1"/>
</dbReference>
<organism evidence="2 3">
    <name type="scientific">Microvirga aerilata</name>
    <dbReference type="NCBI Taxonomy" id="670292"/>
    <lineage>
        <taxon>Bacteria</taxon>
        <taxon>Pseudomonadati</taxon>
        <taxon>Pseudomonadota</taxon>
        <taxon>Alphaproteobacteria</taxon>
        <taxon>Hyphomicrobiales</taxon>
        <taxon>Methylobacteriaceae</taxon>
        <taxon>Microvirga</taxon>
    </lineage>
</organism>
<sequence>MTRAIIQGLALFLLPFVLFALYLVIRRRNPLIWSHWSDQSTWLTIAGLSFVVMSLVATALLAEHETGAYVPTRVENGRVIPGHFE</sequence>
<evidence type="ECO:0000256" key="1">
    <source>
        <dbReference type="SAM" id="Phobius"/>
    </source>
</evidence>
<feature type="transmembrane region" description="Helical" evidence="1">
    <location>
        <begin position="6"/>
        <end position="25"/>
    </location>
</feature>